<dbReference type="Proteomes" id="UP000606730">
    <property type="component" value="Unassembled WGS sequence"/>
</dbReference>
<proteinExistence type="predicted"/>
<gene>
    <name evidence="1" type="ORF">GCM10011517_28100</name>
</gene>
<organism evidence="1 2">
    <name type="scientific">Actibacterium pelagium</name>
    <dbReference type="NCBI Taxonomy" id="2029103"/>
    <lineage>
        <taxon>Bacteria</taxon>
        <taxon>Pseudomonadati</taxon>
        <taxon>Pseudomonadota</taxon>
        <taxon>Alphaproteobacteria</taxon>
        <taxon>Rhodobacterales</taxon>
        <taxon>Roseobacteraceae</taxon>
        <taxon>Actibacterium</taxon>
    </lineage>
</organism>
<accession>A0A917ELI5</accession>
<evidence type="ECO:0000313" key="2">
    <source>
        <dbReference type="Proteomes" id="UP000606730"/>
    </source>
</evidence>
<dbReference type="AlphaFoldDB" id="A0A917ELI5"/>
<evidence type="ECO:0000313" key="1">
    <source>
        <dbReference type="EMBL" id="GGE58827.1"/>
    </source>
</evidence>
<name>A0A917ELI5_9RHOB</name>
<protein>
    <submittedName>
        <fullName evidence="1">Uncharacterized protein</fullName>
    </submittedName>
</protein>
<dbReference type="RefSeq" id="WP_095594670.1">
    <property type="nucleotide sequence ID" value="NZ_BMKN01000002.1"/>
</dbReference>
<dbReference type="OrthoDB" id="259382at2"/>
<comment type="caution">
    <text evidence="1">The sequence shown here is derived from an EMBL/GenBank/DDBJ whole genome shotgun (WGS) entry which is preliminary data.</text>
</comment>
<keyword evidence="2" id="KW-1185">Reference proteome</keyword>
<sequence>MEIFLALIHNNDAGRLDVIRPGIQALSKALAASASVSSHEFSHQDLRAEFSAKSALKRDLRAQMLFHSWDKYLTRKTRRKVFVSQLLSIVKTHLKRTPKEQERARRNALIQMSVTDKHLRAWDSFLESGANHLLVLEDDALFKPDSIERFCSAFQGLKNQRTETQSFYWDLAGGFDLIDIGVLALEKERTGDQISFRKPVTNTTCGYLMSRKLIESLRAQLLTNPLYREISIDWMLNRLLLDLEQDMQLTECIHFLPPIFSHGSFSGAFEAWER</sequence>
<dbReference type="EMBL" id="BMKN01000002">
    <property type="protein sequence ID" value="GGE58827.1"/>
    <property type="molecule type" value="Genomic_DNA"/>
</dbReference>
<reference evidence="1" key="2">
    <citation type="submission" date="2020-09" db="EMBL/GenBank/DDBJ databases">
        <authorList>
            <person name="Sun Q."/>
            <person name="Zhou Y."/>
        </authorList>
    </citation>
    <scope>NUCLEOTIDE SEQUENCE</scope>
    <source>
        <strain evidence="1">CGMCC 1.16012</strain>
    </source>
</reference>
<reference evidence="1" key="1">
    <citation type="journal article" date="2014" name="Int. J. Syst. Evol. Microbiol.">
        <title>Complete genome sequence of Corynebacterium casei LMG S-19264T (=DSM 44701T), isolated from a smear-ripened cheese.</title>
        <authorList>
            <consortium name="US DOE Joint Genome Institute (JGI-PGF)"/>
            <person name="Walter F."/>
            <person name="Albersmeier A."/>
            <person name="Kalinowski J."/>
            <person name="Ruckert C."/>
        </authorList>
    </citation>
    <scope>NUCLEOTIDE SEQUENCE</scope>
    <source>
        <strain evidence="1">CGMCC 1.16012</strain>
    </source>
</reference>